<gene>
    <name evidence="1" type="ORF">C4532_10205</name>
</gene>
<dbReference type="EMBL" id="QZKI01000077">
    <property type="protein sequence ID" value="RJP69897.1"/>
    <property type="molecule type" value="Genomic_DNA"/>
</dbReference>
<sequence>MIMYDVILFDLDGTLTDSKDGIIESIQHALSELGIRESNVDKLVSFIGVPLIESFRKHYSLDATQARRGIELYRKHYADVGIQTNAAYPGIPELLEELNAQGKRLIIATVKATVFAENVLKYLKLLDYFVSVVGGDLDTDGTSKTEIVRRALSQSKVTPKQKAVMVGDRKHDVIAAHSSGIDSIAVTYGYGSLEEIRNANPTYCARSVEELKELLMKSPS</sequence>
<dbReference type="InterPro" id="IPR036412">
    <property type="entry name" value="HAD-like_sf"/>
</dbReference>
<keyword evidence="1" id="KW-0378">Hydrolase</keyword>
<dbReference type="Gene3D" id="3.40.50.1000">
    <property type="entry name" value="HAD superfamily/HAD-like"/>
    <property type="match status" value="1"/>
</dbReference>
<protein>
    <submittedName>
        <fullName evidence="1">HAD family hydrolase</fullName>
    </submittedName>
</protein>
<name>A0A419EY12_9BACT</name>
<dbReference type="InterPro" id="IPR050155">
    <property type="entry name" value="HAD-like_hydrolase_sf"/>
</dbReference>
<dbReference type="PANTHER" id="PTHR43434">
    <property type="entry name" value="PHOSPHOGLYCOLATE PHOSPHATASE"/>
    <property type="match status" value="1"/>
</dbReference>
<comment type="caution">
    <text evidence="1">The sequence shown here is derived from an EMBL/GenBank/DDBJ whole genome shotgun (WGS) entry which is preliminary data.</text>
</comment>
<dbReference type="SFLD" id="SFLDG01135">
    <property type="entry name" value="C1.5.6:_HAD__Beta-PGM__Phospha"/>
    <property type="match status" value="1"/>
</dbReference>
<evidence type="ECO:0000313" key="2">
    <source>
        <dbReference type="Proteomes" id="UP000285961"/>
    </source>
</evidence>
<reference evidence="1 2" key="1">
    <citation type="journal article" date="2017" name="ISME J.">
        <title>Energy and carbon metabolisms in a deep terrestrial subsurface fluid microbial community.</title>
        <authorList>
            <person name="Momper L."/>
            <person name="Jungbluth S.P."/>
            <person name="Lee M.D."/>
            <person name="Amend J.P."/>
        </authorList>
    </citation>
    <scope>NUCLEOTIDE SEQUENCE [LARGE SCALE GENOMIC DNA]</scope>
    <source>
        <strain evidence="1">SURF_17</strain>
    </source>
</reference>
<dbReference type="PANTHER" id="PTHR43434:SF20">
    <property type="entry name" value="5'-NUCLEOTIDASE"/>
    <property type="match status" value="1"/>
</dbReference>
<dbReference type="InterPro" id="IPR023214">
    <property type="entry name" value="HAD_sf"/>
</dbReference>
<dbReference type="GO" id="GO:0005829">
    <property type="term" value="C:cytosol"/>
    <property type="evidence" value="ECO:0007669"/>
    <property type="project" value="TreeGrafter"/>
</dbReference>
<dbReference type="SFLD" id="SFLDS00003">
    <property type="entry name" value="Haloacid_Dehalogenase"/>
    <property type="match status" value="1"/>
</dbReference>
<dbReference type="GO" id="GO:0004713">
    <property type="term" value="F:protein tyrosine kinase activity"/>
    <property type="evidence" value="ECO:0007669"/>
    <property type="project" value="TreeGrafter"/>
</dbReference>
<dbReference type="AlphaFoldDB" id="A0A419EY12"/>
<accession>A0A419EY12</accession>
<dbReference type="InterPro" id="IPR041492">
    <property type="entry name" value="HAD_2"/>
</dbReference>
<proteinExistence type="predicted"/>
<organism evidence="1 2">
    <name type="scientific">Candidatus Abyssobacteria bacterium SURF_17</name>
    <dbReference type="NCBI Taxonomy" id="2093361"/>
    <lineage>
        <taxon>Bacteria</taxon>
        <taxon>Pseudomonadati</taxon>
        <taxon>Candidatus Hydrogenedentota</taxon>
        <taxon>Candidatus Abyssobacteria</taxon>
    </lineage>
</organism>
<dbReference type="FunFam" id="3.40.50.1000:FF:000022">
    <property type="entry name" value="Phosphoglycolate phosphatase"/>
    <property type="match status" value="1"/>
</dbReference>
<evidence type="ECO:0000313" key="1">
    <source>
        <dbReference type="EMBL" id="RJP69897.1"/>
    </source>
</evidence>
<dbReference type="SFLD" id="SFLDG01129">
    <property type="entry name" value="C1.5:_HAD__Beta-PGM__Phosphata"/>
    <property type="match status" value="1"/>
</dbReference>
<dbReference type="SUPFAM" id="SSF56784">
    <property type="entry name" value="HAD-like"/>
    <property type="match status" value="1"/>
</dbReference>
<dbReference type="Proteomes" id="UP000285961">
    <property type="component" value="Unassembled WGS sequence"/>
</dbReference>
<dbReference type="InterPro" id="IPR023198">
    <property type="entry name" value="PGP-like_dom2"/>
</dbReference>
<dbReference type="GO" id="GO:0016787">
    <property type="term" value="F:hydrolase activity"/>
    <property type="evidence" value="ECO:0007669"/>
    <property type="project" value="UniProtKB-KW"/>
</dbReference>
<dbReference type="Gene3D" id="1.10.150.240">
    <property type="entry name" value="Putative phosphatase, domain 2"/>
    <property type="match status" value="1"/>
</dbReference>
<dbReference type="Pfam" id="PF13419">
    <property type="entry name" value="HAD_2"/>
    <property type="match status" value="1"/>
</dbReference>